<dbReference type="InterPro" id="IPR007855">
    <property type="entry name" value="RDRP"/>
</dbReference>
<dbReference type="Pfam" id="PF05183">
    <property type="entry name" value="RdRP"/>
    <property type="match status" value="1"/>
</dbReference>
<evidence type="ECO:0000313" key="5">
    <source>
        <dbReference type="Proteomes" id="UP001590950"/>
    </source>
</evidence>
<dbReference type="Proteomes" id="UP001590950">
    <property type="component" value="Unassembled WGS sequence"/>
</dbReference>
<evidence type="ECO:0000259" key="3">
    <source>
        <dbReference type="PROSITE" id="PS50102"/>
    </source>
</evidence>
<dbReference type="InterPro" id="IPR057596">
    <property type="entry name" value="RDRP_core"/>
</dbReference>
<name>A0ABR4AT07_9LECA</name>
<comment type="caution">
    <text evidence="4">The sequence shown here is derived from an EMBL/GenBank/DDBJ whole genome shotgun (WGS) entry which is preliminary data.</text>
</comment>
<reference evidence="4 5" key="1">
    <citation type="submission" date="2024-09" db="EMBL/GenBank/DDBJ databases">
        <title>Rethinking Asexuality: The Enigmatic Case of Functional Sexual Genes in Lepraria (Stereocaulaceae).</title>
        <authorList>
            <person name="Doellman M."/>
            <person name="Sun Y."/>
            <person name="Barcenas-Pena A."/>
            <person name="Lumbsch H.T."/>
            <person name="Grewe F."/>
        </authorList>
    </citation>
    <scope>NUCLEOTIDE SEQUENCE [LARGE SCALE GENOMIC DNA]</scope>
    <source>
        <strain evidence="4 5">Mercado 3170</strain>
    </source>
</reference>
<dbReference type="Pfam" id="PF25358">
    <property type="entry name" value="PH_fung_RdRP"/>
    <property type="match status" value="1"/>
</dbReference>
<dbReference type="InterPro" id="IPR000504">
    <property type="entry name" value="RRM_dom"/>
</dbReference>
<accession>A0ABR4AT07</accession>
<evidence type="ECO:0000256" key="1">
    <source>
        <dbReference type="PROSITE-ProRule" id="PRU00176"/>
    </source>
</evidence>
<dbReference type="PROSITE" id="PS50102">
    <property type="entry name" value="RRM"/>
    <property type="match status" value="1"/>
</dbReference>
<evidence type="ECO:0000256" key="2">
    <source>
        <dbReference type="RuleBase" id="RU363098"/>
    </source>
</evidence>
<dbReference type="InterPro" id="IPR012677">
    <property type="entry name" value="Nucleotide-bd_a/b_plait_sf"/>
</dbReference>
<sequence length="552" mass="62035">MEVFVRNLPDQASQKQIDSYFQKVLANLGIKTYHCQKLKSRGVATITILDTAEANRFLSIYGQPTFGARGYASSLQKLQFMGRSVNCSKSNREPDKHLLLTLEKDERDRYVAGQSRKPDIVPPKINGPKQGKDGQRAFNISWLKCGQWTYNGSDLFFANHYEERRQGRIVFGERMLFIKLGPGTQGSLANQIAVPYDSVQSFTVGQKSKPSLTFSLCEAPKFYRTSLVGVTNIGNSLETSMQQMEMQPKKNTFTRQRTTALSEIHGDIVPSCLCYRFMLSQPNDLDAVKALKNVPAIPASITWNTSTFDPTPFVDQMTRLDTLLVGNTYGSMPFQVKFQLQKLAQNGYLEPSKVVALLAFVDRHLKPSQNVASVTQALMNLAGYVPFAGPDTEASDLSVRTLSEYLVKSQESILRSNTYSINLTEQHDHMALIHKVMVTPTGIYLFGPELETKNRVLRKYSAFAAYFLSVSFCEEDGQSLYLDRQTSGQGIYHGRFKKILEGVINIAGREYEFLGFSHSLVTSCPDLLVHGPFYAKRFIGPRTFCDQRPGRL</sequence>
<organism evidence="4 5">
    <name type="scientific">Stereocaulon virgatum</name>
    <dbReference type="NCBI Taxonomy" id="373712"/>
    <lineage>
        <taxon>Eukaryota</taxon>
        <taxon>Fungi</taxon>
        <taxon>Dikarya</taxon>
        <taxon>Ascomycota</taxon>
        <taxon>Pezizomycotina</taxon>
        <taxon>Lecanoromycetes</taxon>
        <taxon>OSLEUM clade</taxon>
        <taxon>Lecanoromycetidae</taxon>
        <taxon>Lecanorales</taxon>
        <taxon>Lecanorineae</taxon>
        <taxon>Stereocaulaceae</taxon>
        <taxon>Stereocaulon</taxon>
    </lineage>
</organism>
<dbReference type="InterPro" id="IPR057503">
    <property type="entry name" value="PH_RdRP"/>
</dbReference>
<protein>
    <recommendedName>
        <fullName evidence="2">RNA-dependent RNA polymerase</fullName>
        <ecNumber evidence="2">2.7.7.48</ecNumber>
    </recommendedName>
</protein>
<feature type="domain" description="RRM" evidence="3">
    <location>
        <begin position="1"/>
        <end position="92"/>
    </location>
</feature>
<dbReference type="EC" id="2.7.7.48" evidence="2"/>
<keyword evidence="2" id="KW-0696">RNA-directed RNA polymerase</keyword>
<evidence type="ECO:0000313" key="4">
    <source>
        <dbReference type="EMBL" id="KAL2048375.1"/>
    </source>
</evidence>
<dbReference type="Gene3D" id="3.30.70.330">
    <property type="match status" value="1"/>
</dbReference>
<dbReference type="PANTHER" id="PTHR23079:SF17">
    <property type="entry name" value="RNA-DEPENDENT RNA POLYMERASE"/>
    <property type="match status" value="1"/>
</dbReference>
<comment type="similarity">
    <text evidence="2">Belongs to the RdRP family.</text>
</comment>
<gene>
    <name evidence="4" type="ORF">N7G274_000286</name>
</gene>
<dbReference type="PANTHER" id="PTHR23079">
    <property type="entry name" value="RNA-DEPENDENT RNA POLYMERASE"/>
    <property type="match status" value="1"/>
</dbReference>
<comment type="catalytic activity">
    <reaction evidence="2">
        <text>RNA(n) + a ribonucleoside 5'-triphosphate = RNA(n+1) + diphosphate</text>
        <dbReference type="Rhea" id="RHEA:21248"/>
        <dbReference type="Rhea" id="RHEA-COMP:14527"/>
        <dbReference type="Rhea" id="RHEA-COMP:17342"/>
        <dbReference type="ChEBI" id="CHEBI:33019"/>
        <dbReference type="ChEBI" id="CHEBI:61557"/>
        <dbReference type="ChEBI" id="CHEBI:140395"/>
        <dbReference type="EC" id="2.7.7.48"/>
    </reaction>
</comment>
<dbReference type="CDD" id="cd00590">
    <property type="entry name" value="RRM_SF"/>
    <property type="match status" value="1"/>
</dbReference>
<keyword evidence="1 2" id="KW-0694">RNA-binding</keyword>
<keyword evidence="2" id="KW-0808">Transferase</keyword>
<keyword evidence="5" id="KW-1185">Reference proteome</keyword>
<keyword evidence="2" id="KW-0548">Nucleotidyltransferase</keyword>
<dbReference type="EMBL" id="JBEFKJ010000001">
    <property type="protein sequence ID" value="KAL2048375.1"/>
    <property type="molecule type" value="Genomic_DNA"/>
</dbReference>
<proteinExistence type="inferred from homology"/>